<keyword evidence="2" id="KW-1185">Reference proteome</keyword>
<organism evidence="1 2">
    <name type="scientific">Solanum commersonii</name>
    <name type="common">Commerson's wild potato</name>
    <name type="synonym">Commerson's nightshade</name>
    <dbReference type="NCBI Taxonomy" id="4109"/>
    <lineage>
        <taxon>Eukaryota</taxon>
        <taxon>Viridiplantae</taxon>
        <taxon>Streptophyta</taxon>
        <taxon>Embryophyta</taxon>
        <taxon>Tracheophyta</taxon>
        <taxon>Spermatophyta</taxon>
        <taxon>Magnoliopsida</taxon>
        <taxon>eudicotyledons</taxon>
        <taxon>Gunneridae</taxon>
        <taxon>Pentapetalae</taxon>
        <taxon>asterids</taxon>
        <taxon>lamiids</taxon>
        <taxon>Solanales</taxon>
        <taxon>Solanaceae</taxon>
        <taxon>Solanoideae</taxon>
        <taxon>Solaneae</taxon>
        <taxon>Solanum</taxon>
    </lineage>
</organism>
<evidence type="ECO:0000313" key="2">
    <source>
        <dbReference type="Proteomes" id="UP000824120"/>
    </source>
</evidence>
<dbReference type="Proteomes" id="UP000824120">
    <property type="component" value="Chromosome 7"/>
</dbReference>
<dbReference type="EMBL" id="JACXVP010000007">
    <property type="protein sequence ID" value="KAG5594861.1"/>
    <property type="molecule type" value="Genomic_DNA"/>
</dbReference>
<dbReference type="AlphaFoldDB" id="A0A9J5Y3R8"/>
<evidence type="ECO:0000313" key="1">
    <source>
        <dbReference type="EMBL" id="KAG5594861.1"/>
    </source>
</evidence>
<accession>A0A9J5Y3R8</accession>
<proteinExistence type="predicted"/>
<protein>
    <submittedName>
        <fullName evidence="1">Uncharacterized protein</fullName>
    </submittedName>
</protein>
<gene>
    <name evidence="1" type="ORF">H5410_036093</name>
</gene>
<sequence>MDEPSSLHPLGIETLVAEEKEEILHTRRQKLNPQLNRGVPRSIEGVLVAAAVNALNGWLPRGADTFNHKPLFSSKYRRDVEVLLKVIMIRNTEEKFLECNALEKTYDELVGQFILSMSHLTNQEPDLEDSSARL</sequence>
<comment type="caution">
    <text evidence="1">The sequence shown here is derived from an EMBL/GenBank/DDBJ whole genome shotgun (WGS) entry which is preliminary data.</text>
</comment>
<reference evidence="1 2" key="1">
    <citation type="submission" date="2020-09" db="EMBL/GenBank/DDBJ databases">
        <title>De no assembly of potato wild relative species, Solanum commersonii.</title>
        <authorList>
            <person name="Cho K."/>
        </authorList>
    </citation>
    <scope>NUCLEOTIDE SEQUENCE [LARGE SCALE GENOMIC DNA]</scope>
    <source>
        <strain evidence="1">LZ3.2</strain>
        <tissue evidence="1">Leaf</tissue>
    </source>
</reference>
<name>A0A9J5Y3R8_SOLCO</name>